<dbReference type="NCBIfam" id="NF033593">
    <property type="entry name" value="transpos_ISNCY_1"/>
    <property type="match status" value="1"/>
</dbReference>
<dbReference type="PANTHER" id="PTHR33803:SF3">
    <property type="entry name" value="BLL1974 PROTEIN"/>
    <property type="match status" value="1"/>
</dbReference>
<evidence type="ECO:0008006" key="2">
    <source>
        <dbReference type="Google" id="ProtNLM"/>
    </source>
</evidence>
<name>A0A6J4VR14_9BACT</name>
<accession>A0A6J4VR14</accession>
<proteinExistence type="predicted"/>
<sequence>MRRAFDPQLRLDCPVVPDVRLNIDCRDEIIPILRALQHIYGRPELRDELLEAVAQDVNGITRADQGRPGMTYWSILVLGAVRLGCDLNYDRLQNLAEEHRSLRRIMGIDGWCDDQTFDWRCLRDNITQLSTDTIERLNHLIVAEGHRLIPDAAHTVRCDSFVVAADIHYPTDSGLIGDGLRIIIRTSRRLAGLLGQAGWRQHGHLRQLVKSRLRTINRIAAGKGRDFRKRLQAAYRELLDGADRIIARASALLDPTLISIGLGPAAKAVEDLRTKLLDSLDMTIHACNQARRRVLAEETVANDEKLFSLFEPETQLIKRGKVPQPVEFGHRVLIVEDGAGFVCHYAVLPRGAEDREVVVGEMKQVQQRLDGRIRSASFDRGFHSPENQAELVKLVAQTCLPKPGQVQAAQQEREATAEFREARRRHAGVESAIGALQSGNGQDRCRDHTFGGYCRYVGLGVLGRNLHVLGKVLISRADPKCVAGQSRRGRKAA</sequence>
<dbReference type="EMBL" id="CADCWJ010000858">
    <property type="protein sequence ID" value="CAA9585592.1"/>
    <property type="molecule type" value="Genomic_DNA"/>
</dbReference>
<organism evidence="1">
    <name type="scientific">uncultured Thermomicrobiales bacterium</name>
    <dbReference type="NCBI Taxonomy" id="1645740"/>
    <lineage>
        <taxon>Bacteria</taxon>
        <taxon>Pseudomonadati</taxon>
        <taxon>Thermomicrobiota</taxon>
        <taxon>Thermomicrobia</taxon>
        <taxon>Thermomicrobiales</taxon>
        <taxon>environmental samples</taxon>
    </lineage>
</organism>
<gene>
    <name evidence="1" type="ORF">AVDCRST_MAG87-3906</name>
</gene>
<reference evidence="1" key="1">
    <citation type="submission" date="2020-02" db="EMBL/GenBank/DDBJ databases">
        <authorList>
            <person name="Meier V. D."/>
        </authorList>
    </citation>
    <scope>NUCLEOTIDE SEQUENCE</scope>
    <source>
        <strain evidence="1">AVDCRST_MAG87</strain>
    </source>
</reference>
<dbReference type="AlphaFoldDB" id="A0A6J4VR14"/>
<evidence type="ECO:0000313" key="1">
    <source>
        <dbReference type="EMBL" id="CAA9585592.1"/>
    </source>
</evidence>
<dbReference type="PANTHER" id="PTHR33803">
    <property type="entry name" value="IS1478 TRANSPOSASE"/>
    <property type="match status" value="1"/>
</dbReference>
<protein>
    <recommendedName>
        <fullName evidence="2">ISNCY family transposase</fullName>
    </recommendedName>
</protein>